<comment type="caution">
    <text evidence="1">The sequence shown here is derived from an EMBL/GenBank/DDBJ whole genome shotgun (WGS) entry which is preliminary data.</text>
</comment>
<dbReference type="Proteomes" id="UP001630127">
    <property type="component" value="Unassembled WGS sequence"/>
</dbReference>
<dbReference type="EMBL" id="JBJUIK010000012">
    <property type="protein sequence ID" value="KAL3509740.1"/>
    <property type="molecule type" value="Genomic_DNA"/>
</dbReference>
<dbReference type="AlphaFoldDB" id="A0ABD2YUQ3"/>
<reference evidence="1 2" key="1">
    <citation type="submission" date="2024-11" db="EMBL/GenBank/DDBJ databases">
        <title>A near-complete genome assembly of Cinchona calisaya.</title>
        <authorList>
            <person name="Lian D.C."/>
            <person name="Zhao X.W."/>
            <person name="Wei L."/>
        </authorList>
    </citation>
    <scope>NUCLEOTIDE SEQUENCE [LARGE SCALE GENOMIC DNA]</scope>
    <source>
        <tissue evidence="1">Nenye</tissue>
    </source>
</reference>
<evidence type="ECO:0000313" key="2">
    <source>
        <dbReference type="Proteomes" id="UP001630127"/>
    </source>
</evidence>
<gene>
    <name evidence="1" type="ORF">ACH5RR_029141</name>
</gene>
<name>A0ABD2YUQ3_9GENT</name>
<evidence type="ECO:0000313" key="1">
    <source>
        <dbReference type="EMBL" id="KAL3509740.1"/>
    </source>
</evidence>
<organism evidence="1 2">
    <name type="scientific">Cinchona calisaya</name>
    <dbReference type="NCBI Taxonomy" id="153742"/>
    <lineage>
        <taxon>Eukaryota</taxon>
        <taxon>Viridiplantae</taxon>
        <taxon>Streptophyta</taxon>
        <taxon>Embryophyta</taxon>
        <taxon>Tracheophyta</taxon>
        <taxon>Spermatophyta</taxon>
        <taxon>Magnoliopsida</taxon>
        <taxon>eudicotyledons</taxon>
        <taxon>Gunneridae</taxon>
        <taxon>Pentapetalae</taxon>
        <taxon>asterids</taxon>
        <taxon>lamiids</taxon>
        <taxon>Gentianales</taxon>
        <taxon>Rubiaceae</taxon>
        <taxon>Cinchonoideae</taxon>
        <taxon>Cinchoneae</taxon>
        <taxon>Cinchona</taxon>
    </lineage>
</organism>
<sequence length="142" mass="16547">MESHENIDIMYYRFNNIIKDLERLGKEYSLVEKNGKILNSLLKEWEAKSIIIEEAKNLNSTPIESLINSLTSYELKLTFKVQDDGDERIKRSIALKASQEKDENVSLNLVDEEFDEGDLALVIKGFLKQYISKRRFKKTSLQ</sequence>
<protein>
    <submittedName>
        <fullName evidence="1">Uncharacterized protein</fullName>
    </submittedName>
</protein>
<keyword evidence="2" id="KW-1185">Reference proteome</keyword>
<accession>A0ABD2YUQ3</accession>
<proteinExistence type="predicted"/>